<sequence length="177" mass="20040">MVDREAQSFKQDCQEPKAKTEKLSVLLHQAARSSNGLYRVFTIIPVEAFRKLPLQLENSIGDVVWLLRASDSNGNRDNEHLSLPPIATDDSMLCLVWEQIPILHAGSLVERSDASALLVSLVRDSDRYGKEVHLLGVCENPQRRSYESSNCCCLRLELYQNWLQSTLNARTILQKTT</sequence>
<dbReference type="PANTHER" id="PTHR46168">
    <property type="entry name" value="ARMADILLO REPEAT ONLY 4"/>
    <property type="match status" value="1"/>
</dbReference>
<dbReference type="PANTHER" id="PTHR46168:SF8">
    <property type="entry name" value="ARMADILLO REPEAT ONLY 1"/>
    <property type="match status" value="1"/>
</dbReference>
<protein>
    <recommendedName>
        <fullName evidence="1">DUF7792 domain-containing protein</fullName>
    </recommendedName>
</protein>
<name>A0ABR2PFS0_9ROSI</name>
<reference evidence="2 3" key="1">
    <citation type="journal article" date="2024" name="G3 (Bethesda)">
        <title>Genome assembly of Hibiscus sabdariffa L. provides insights into metabolisms of medicinal natural products.</title>
        <authorList>
            <person name="Kim T."/>
        </authorList>
    </citation>
    <scope>NUCLEOTIDE SEQUENCE [LARGE SCALE GENOMIC DNA]</scope>
    <source>
        <strain evidence="2">TK-2024</strain>
        <tissue evidence="2">Old leaves</tissue>
    </source>
</reference>
<dbReference type="Pfam" id="PF25055">
    <property type="entry name" value="DUF7792"/>
    <property type="match status" value="1"/>
</dbReference>
<comment type="caution">
    <text evidence="2">The sequence shown here is derived from an EMBL/GenBank/DDBJ whole genome shotgun (WGS) entry which is preliminary data.</text>
</comment>
<evidence type="ECO:0000259" key="1">
    <source>
        <dbReference type="Pfam" id="PF25055"/>
    </source>
</evidence>
<accession>A0ABR2PFS0</accession>
<feature type="domain" description="DUF7792" evidence="1">
    <location>
        <begin position="33"/>
        <end position="70"/>
    </location>
</feature>
<dbReference type="EMBL" id="JBBPBN010000060">
    <property type="protein sequence ID" value="KAK8987292.1"/>
    <property type="molecule type" value="Genomic_DNA"/>
</dbReference>
<gene>
    <name evidence="2" type="ORF">V6N11_027048</name>
</gene>
<proteinExistence type="predicted"/>
<dbReference type="InterPro" id="IPR056694">
    <property type="entry name" value="DUF7792"/>
</dbReference>
<organism evidence="2 3">
    <name type="scientific">Hibiscus sabdariffa</name>
    <name type="common">roselle</name>
    <dbReference type="NCBI Taxonomy" id="183260"/>
    <lineage>
        <taxon>Eukaryota</taxon>
        <taxon>Viridiplantae</taxon>
        <taxon>Streptophyta</taxon>
        <taxon>Embryophyta</taxon>
        <taxon>Tracheophyta</taxon>
        <taxon>Spermatophyta</taxon>
        <taxon>Magnoliopsida</taxon>
        <taxon>eudicotyledons</taxon>
        <taxon>Gunneridae</taxon>
        <taxon>Pentapetalae</taxon>
        <taxon>rosids</taxon>
        <taxon>malvids</taxon>
        <taxon>Malvales</taxon>
        <taxon>Malvaceae</taxon>
        <taxon>Malvoideae</taxon>
        <taxon>Hibiscus</taxon>
    </lineage>
</organism>
<evidence type="ECO:0000313" key="2">
    <source>
        <dbReference type="EMBL" id="KAK8987292.1"/>
    </source>
</evidence>
<keyword evidence="3" id="KW-1185">Reference proteome</keyword>
<evidence type="ECO:0000313" key="3">
    <source>
        <dbReference type="Proteomes" id="UP001396334"/>
    </source>
</evidence>
<dbReference type="Proteomes" id="UP001396334">
    <property type="component" value="Unassembled WGS sequence"/>
</dbReference>